<evidence type="ECO:0000256" key="4">
    <source>
        <dbReference type="ARBA" id="ARBA00022989"/>
    </source>
</evidence>
<organism evidence="9 10">
    <name type="scientific">Gryllus longicercus</name>
    <dbReference type="NCBI Taxonomy" id="2509291"/>
    <lineage>
        <taxon>Eukaryota</taxon>
        <taxon>Metazoa</taxon>
        <taxon>Ecdysozoa</taxon>
        <taxon>Arthropoda</taxon>
        <taxon>Hexapoda</taxon>
        <taxon>Insecta</taxon>
        <taxon>Pterygota</taxon>
        <taxon>Neoptera</taxon>
        <taxon>Polyneoptera</taxon>
        <taxon>Orthoptera</taxon>
        <taxon>Ensifera</taxon>
        <taxon>Gryllidea</taxon>
        <taxon>Grylloidea</taxon>
        <taxon>Gryllidae</taxon>
        <taxon>Gryllinae</taxon>
        <taxon>Gryllus</taxon>
    </lineage>
</organism>
<dbReference type="InterPro" id="IPR033580">
    <property type="entry name" value="Nurim-like"/>
</dbReference>
<feature type="transmembrane region" description="Helical" evidence="8">
    <location>
        <begin position="53"/>
        <end position="73"/>
    </location>
</feature>
<evidence type="ECO:0000313" key="10">
    <source>
        <dbReference type="Proteomes" id="UP001378592"/>
    </source>
</evidence>
<evidence type="ECO:0000256" key="7">
    <source>
        <dbReference type="ARBA" id="ARBA00032957"/>
    </source>
</evidence>
<gene>
    <name evidence="9" type="ORF">R5R35_007520</name>
</gene>
<comment type="caution">
    <text evidence="9">The sequence shown here is derived from an EMBL/GenBank/DDBJ whole genome shotgun (WGS) entry which is preliminary data.</text>
</comment>
<dbReference type="PANTHER" id="PTHR31040:SF1">
    <property type="entry name" value="NURIM"/>
    <property type="match status" value="1"/>
</dbReference>
<keyword evidence="10" id="KW-1185">Reference proteome</keyword>
<proteinExistence type="inferred from homology"/>
<dbReference type="PANTHER" id="PTHR31040">
    <property type="entry name" value="NURIM"/>
    <property type="match status" value="1"/>
</dbReference>
<accession>A0AAN9VAH4</accession>
<dbReference type="Proteomes" id="UP001378592">
    <property type="component" value="Unassembled WGS sequence"/>
</dbReference>
<feature type="transmembrane region" description="Helical" evidence="8">
    <location>
        <begin position="94"/>
        <end position="110"/>
    </location>
</feature>
<evidence type="ECO:0000256" key="8">
    <source>
        <dbReference type="SAM" id="Phobius"/>
    </source>
</evidence>
<feature type="transmembrane region" description="Helical" evidence="8">
    <location>
        <begin position="186"/>
        <end position="204"/>
    </location>
</feature>
<dbReference type="EMBL" id="JAZDUA010000431">
    <property type="protein sequence ID" value="KAK7792705.1"/>
    <property type="molecule type" value="Genomic_DNA"/>
</dbReference>
<evidence type="ECO:0000256" key="6">
    <source>
        <dbReference type="ARBA" id="ARBA00031700"/>
    </source>
</evidence>
<evidence type="ECO:0000256" key="3">
    <source>
        <dbReference type="ARBA" id="ARBA00022692"/>
    </source>
</evidence>
<evidence type="ECO:0000313" key="9">
    <source>
        <dbReference type="EMBL" id="KAK7792705.1"/>
    </source>
</evidence>
<feature type="transmembrane region" description="Helical" evidence="8">
    <location>
        <begin position="12"/>
        <end position="33"/>
    </location>
</feature>
<evidence type="ECO:0000256" key="1">
    <source>
        <dbReference type="ARBA" id="ARBA00004473"/>
    </source>
</evidence>
<evidence type="ECO:0000256" key="5">
    <source>
        <dbReference type="ARBA" id="ARBA00023136"/>
    </source>
</evidence>
<keyword evidence="5 8" id="KW-0472">Membrane</keyword>
<protein>
    <recommendedName>
        <fullName evidence="7">Nuclear envelope membrane protein</fullName>
    </recommendedName>
    <alternativeName>
        <fullName evidence="6">Nuclear rim protein</fullName>
    </alternativeName>
</protein>
<comment type="similarity">
    <text evidence="2">Belongs to the nurim family.</text>
</comment>
<sequence length="246" mass="28787">MSRLPSVKLGVAYLGAVLSVAVVVQLVKFISYLPASATPLPDEPSSQERPSTAWVVLHNVSLICCFLFLHSALADSAVKGFFERWGLRDQQRSIYVIVTCISLQFLLYSWQPTPWFVLWNLNINSNHWLWWMYTILHVYIWILVYAGNLMLDVPELLGIKQVIYSNVELQNPENYKSSSLQRLRKHMNHTSFLGFSILFWVYPLMRLDRVIFAVLLQLYMVINWNPDSQDLKYMKEQFEHKKLEVK</sequence>
<name>A0AAN9VAH4_9ORTH</name>
<evidence type="ECO:0000256" key="2">
    <source>
        <dbReference type="ARBA" id="ARBA00010631"/>
    </source>
</evidence>
<keyword evidence="4 8" id="KW-1133">Transmembrane helix</keyword>
<feature type="transmembrane region" description="Helical" evidence="8">
    <location>
        <begin position="130"/>
        <end position="151"/>
    </location>
</feature>
<reference evidence="9 10" key="1">
    <citation type="submission" date="2024-03" db="EMBL/GenBank/DDBJ databases">
        <title>The genome assembly and annotation of the cricket Gryllus longicercus Weissman &amp; Gray.</title>
        <authorList>
            <person name="Szrajer S."/>
            <person name="Gray D."/>
            <person name="Ylla G."/>
        </authorList>
    </citation>
    <scope>NUCLEOTIDE SEQUENCE [LARGE SCALE GENOMIC DNA]</scope>
    <source>
        <strain evidence="9">DAG 2021-001</strain>
        <tissue evidence="9">Whole body minus gut</tissue>
    </source>
</reference>
<comment type="subcellular location">
    <subcellularLocation>
        <location evidence="1">Nucleus inner membrane</location>
        <topology evidence="1">Multi-pass membrane protein</topology>
    </subcellularLocation>
</comment>
<dbReference type="AlphaFoldDB" id="A0AAN9VAH4"/>
<dbReference type="GO" id="GO:0005637">
    <property type="term" value="C:nuclear inner membrane"/>
    <property type="evidence" value="ECO:0007669"/>
    <property type="project" value="UniProtKB-SubCell"/>
</dbReference>
<keyword evidence="3 8" id="KW-0812">Transmembrane</keyword>